<feature type="region of interest" description="Disordered" evidence="1">
    <location>
        <begin position="1"/>
        <end position="23"/>
    </location>
</feature>
<evidence type="ECO:0000256" key="1">
    <source>
        <dbReference type="SAM" id="MobiDB-lite"/>
    </source>
</evidence>
<proteinExistence type="predicted"/>
<dbReference type="Proteomes" id="UP000234181">
    <property type="component" value="Unassembled WGS sequence"/>
</dbReference>
<dbReference type="AlphaFoldDB" id="A0AB38DVT4"/>
<protein>
    <submittedName>
        <fullName evidence="3">Uncharacterized protein</fullName>
    </submittedName>
</protein>
<name>A0AB38DVT4_XANCH</name>
<feature type="compositionally biased region" description="Basic residues" evidence="1">
    <location>
        <begin position="11"/>
        <end position="23"/>
    </location>
</feature>
<evidence type="ECO:0000313" key="2">
    <source>
        <dbReference type="EMBL" id="SON77081.1"/>
    </source>
</evidence>
<keyword evidence="5" id="KW-1185">Reference proteome</keyword>
<gene>
    <name evidence="2" type="ORF">XAP6984_1280028</name>
    <name evidence="3" type="ORF">XAP7430_1270006</name>
</gene>
<evidence type="ECO:0000313" key="4">
    <source>
        <dbReference type="Proteomes" id="UP000234166"/>
    </source>
</evidence>
<evidence type="ECO:0000313" key="3">
    <source>
        <dbReference type="EMBL" id="SON82291.1"/>
    </source>
</evidence>
<reference evidence="4 5" key="1">
    <citation type="submission" date="2017-10" db="EMBL/GenBank/DDBJ databases">
        <authorList>
            <person name="Regsiter A."/>
            <person name="William W."/>
        </authorList>
    </citation>
    <scope>NUCLEOTIDE SEQUENCE [LARGE SCALE GENOMIC DNA]</scope>
    <source>
        <strain evidence="2 5">CFBP6984</strain>
        <strain evidence="3 4">CFBP7430</strain>
    </source>
</reference>
<comment type="caution">
    <text evidence="3">The sequence shown here is derived from an EMBL/GenBank/DDBJ whole genome shotgun (WGS) entry which is preliminary data.</text>
</comment>
<dbReference type="Proteomes" id="UP000234166">
    <property type="component" value="Unassembled WGS sequence"/>
</dbReference>
<dbReference type="EMBL" id="OCYT01000033">
    <property type="protein sequence ID" value="SON77081.1"/>
    <property type="molecule type" value="Genomic_DNA"/>
</dbReference>
<sequence>MPGHRPMPASHRARQHASLQRPRHHLAVLRATPHRPQIWAIGRSSDRKDSVTHDSRLRTTVVFIPETQLYQTSELTQSIAGSADNAALAASKVSAMRLSSLSAQPQSNLQSRAIS</sequence>
<accession>A0AB38DVT4</accession>
<organism evidence="3 4">
    <name type="scientific">Xanthomonas campestris pv. phaseoli</name>
    <dbReference type="NCBI Taxonomy" id="317013"/>
    <lineage>
        <taxon>Bacteria</taxon>
        <taxon>Pseudomonadati</taxon>
        <taxon>Pseudomonadota</taxon>
        <taxon>Gammaproteobacteria</taxon>
        <taxon>Lysobacterales</taxon>
        <taxon>Lysobacteraceae</taxon>
        <taxon>Xanthomonas</taxon>
    </lineage>
</organism>
<dbReference type="EMBL" id="OCYS01000032">
    <property type="protein sequence ID" value="SON82291.1"/>
    <property type="molecule type" value="Genomic_DNA"/>
</dbReference>
<evidence type="ECO:0000313" key="5">
    <source>
        <dbReference type="Proteomes" id="UP000234181"/>
    </source>
</evidence>